<keyword evidence="6 8" id="KW-0520">NAD</keyword>
<feature type="binding site" evidence="11">
    <location>
        <position position="30"/>
    </location>
    <ligand>
        <name>NAD(+)</name>
        <dbReference type="ChEBI" id="CHEBI:57540"/>
    </ligand>
</feature>
<dbReference type="InterPro" id="IPR014026">
    <property type="entry name" value="UDP-Glc/GDP-Man_DH_dimer"/>
</dbReference>
<protein>
    <recommendedName>
        <fullName evidence="4 8">UDP-glucose 6-dehydrogenase</fullName>
        <ecNumber evidence="3 8">1.1.1.22</ecNumber>
    </recommendedName>
</protein>
<comment type="similarity">
    <text evidence="2 8">Belongs to the UDP-glucose/GDP-mannose dehydrogenase family.</text>
</comment>
<proteinExistence type="inferred from homology"/>
<evidence type="ECO:0000256" key="1">
    <source>
        <dbReference type="ARBA" id="ARBA00004701"/>
    </source>
</evidence>
<dbReference type="Gene3D" id="3.40.50.720">
    <property type="entry name" value="NAD(P)-binding Rossmann-like Domain"/>
    <property type="match status" value="2"/>
</dbReference>
<feature type="binding site" evidence="10">
    <location>
        <position position="211"/>
    </location>
    <ligand>
        <name>substrate</name>
    </ligand>
</feature>
<feature type="binding site" evidence="11">
    <location>
        <position position="86"/>
    </location>
    <ligand>
        <name>NAD(+)</name>
        <dbReference type="ChEBI" id="CHEBI:57540"/>
    </ligand>
</feature>
<dbReference type="GO" id="GO:0000271">
    <property type="term" value="P:polysaccharide biosynthetic process"/>
    <property type="evidence" value="ECO:0007669"/>
    <property type="project" value="InterPro"/>
</dbReference>
<dbReference type="EMBL" id="CADCTL010000125">
    <property type="protein sequence ID" value="CAA9245385.1"/>
    <property type="molecule type" value="Genomic_DNA"/>
</dbReference>
<feature type="binding site" evidence="11">
    <location>
        <position position="122"/>
    </location>
    <ligand>
        <name>NAD(+)</name>
        <dbReference type="ChEBI" id="CHEBI:57540"/>
    </ligand>
</feature>
<evidence type="ECO:0000256" key="3">
    <source>
        <dbReference type="ARBA" id="ARBA00012954"/>
    </source>
</evidence>
<dbReference type="PANTHER" id="PTHR43750:SF3">
    <property type="entry name" value="UDP-GLUCOSE 6-DEHYDROGENASE TUAD"/>
    <property type="match status" value="1"/>
</dbReference>
<dbReference type="InterPro" id="IPR008927">
    <property type="entry name" value="6-PGluconate_DH-like_C_sf"/>
</dbReference>
<name>A0A6J4IAQ0_9PROT</name>
<feature type="binding site" evidence="10">
    <location>
        <position position="264"/>
    </location>
    <ligand>
        <name>substrate</name>
    </ligand>
</feature>
<feature type="binding site" evidence="11">
    <location>
        <position position="335"/>
    </location>
    <ligand>
        <name>NAD(+)</name>
        <dbReference type="ChEBI" id="CHEBI:57540"/>
    </ligand>
</feature>
<evidence type="ECO:0000256" key="8">
    <source>
        <dbReference type="PIRNR" id="PIRNR000124"/>
    </source>
</evidence>
<dbReference type="InterPro" id="IPR028357">
    <property type="entry name" value="UDPglc_DH_bac"/>
</dbReference>
<dbReference type="SUPFAM" id="SSF48179">
    <property type="entry name" value="6-phosphogluconate dehydrogenase C-terminal domain-like"/>
    <property type="match status" value="1"/>
</dbReference>
<dbReference type="Pfam" id="PF00984">
    <property type="entry name" value="UDPG_MGDP_dh"/>
    <property type="match status" value="1"/>
</dbReference>
<dbReference type="Gene3D" id="1.20.5.100">
    <property type="entry name" value="Cytochrome c1, transmembrane anchor, C-terminal"/>
    <property type="match status" value="1"/>
</dbReference>
<accession>A0A6J4IAQ0</accession>
<feature type="active site" description="Nucleophile" evidence="9">
    <location>
        <position position="267"/>
    </location>
</feature>
<dbReference type="Pfam" id="PF03720">
    <property type="entry name" value="UDPG_MGDP_dh_C"/>
    <property type="match status" value="1"/>
</dbReference>
<dbReference type="EC" id="1.1.1.22" evidence="3 8"/>
<keyword evidence="5 8" id="KW-0560">Oxidoreductase</keyword>
<evidence type="ECO:0000256" key="11">
    <source>
        <dbReference type="PIRSR" id="PIRSR500134-3"/>
    </source>
</evidence>
<gene>
    <name evidence="13" type="ORF">AVDCRST_MAG04-1819</name>
</gene>
<reference evidence="13" key="1">
    <citation type="submission" date="2020-02" db="EMBL/GenBank/DDBJ databases">
        <authorList>
            <person name="Meier V. D."/>
        </authorList>
    </citation>
    <scope>NUCLEOTIDE SEQUENCE</scope>
    <source>
        <strain evidence="13">AVDCRST_MAG04</strain>
    </source>
</reference>
<evidence type="ECO:0000256" key="4">
    <source>
        <dbReference type="ARBA" id="ARBA00015132"/>
    </source>
</evidence>
<dbReference type="GO" id="GO:0051287">
    <property type="term" value="F:NAD binding"/>
    <property type="evidence" value="ECO:0007669"/>
    <property type="project" value="InterPro"/>
</dbReference>
<evidence type="ECO:0000313" key="13">
    <source>
        <dbReference type="EMBL" id="CAA9245385.1"/>
    </source>
</evidence>
<evidence type="ECO:0000256" key="2">
    <source>
        <dbReference type="ARBA" id="ARBA00006601"/>
    </source>
</evidence>
<evidence type="ECO:0000259" key="12">
    <source>
        <dbReference type="SMART" id="SM00984"/>
    </source>
</evidence>
<sequence>MRIAMLGAGYVGLVSGACFAEFGVEVRLVDTDAAKVASLREGRIPIYEPGLDRLVEDNAREGRLRFTTDLAEAMDGADAVFLAVGTPSRRGDGHADLSYVFAAAEQVARAATGPLVLVTKSTVPVGTGRKVREVVRAARPDLAIEVASNPEFLREGSAIGDFMRPDRVVIGTEEGPGGERALAALKRLYRPLYLIETPILATSIETAELIKYAANAFLAMKVTFINEIADLCERVGADVHGVARGMGLDGRIGRKFLHAGPGYGGSCFPKDTLALARTAEDAGSPVRLVETTIAVNEARKAAMAARVVSALGGSVAGKTIAVFGLTFKPETDDMRDAPSLSVLPPLAEAGAKLRAFDPAGTAYARQLLPRGIEYAANALDAAEGADALVLLTEWNEFRALSPARLRDAMRGDVLLDFRNVYDPEAMRAAGFRYHSIGRP</sequence>
<dbReference type="InterPro" id="IPR036291">
    <property type="entry name" value="NAD(P)-bd_dom_sf"/>
</dbReference>
<feature type="binding site" evidence="11">
    <location>
        <position position="155"/>
    </location>
    <ligand>
        <name>NAD(+)</name>
        <dbReference type="ChEBI" id="CHEBI:57540"/>
    </ligand>
</feature>
<dbReference type="UniPathway" id="UPA00038">
    <property type="reaction ID" value="UER00491"/>
</dbReference>
<evidence type="ECO:0000256" key="10">
    <source>
        <dbReference type="PIRSR" id="PIRSR500134-2"/>
    </source>
</evidence>
<dbReference type="SMART" id="SM00984">
    <property type="entry name" value="UDPG_MGDP_dh_C"/>
    <property type="match status" value="1"/>
</dbReference>
<dbReference type="AlphaFoldDB" id="A0A6J4IAQ0"/>
<feature type="binding site" evidence="10">
    <location>
        <position position="328"/>
    </location>
    <ligand>
        <name>substrate</name>
    </ligand>
</feature>
<dbReference type="InterPro" id="IPR017476">
    <property type="entry name" value="UDP-Glc/GDP-Man"/>
</dbReference>
<dbReference type="PIRSF" id="PIRSF500134">
    <property type="entry name" value="UDPglc_DH_bac"/>
    <property type="match status" value="1"/>
</dbReference>
<dbReference type="PANTHER" id="PTHR43750">
    <property type="entry name" value="UDP-GLUCOSE 6-DEHYDROGENASE TUAD"/>
    <property type="match status" value="1"/>
</dbReference>
<feature type="binding site" evidence="10">
    <location>
        <begin position="152"/>
        <end position="155"/>
    </location>
    <ligand>
        <name>substrate</name>
    </ligand>
</feature>
<dbReference type="InterPro" id="IPR036220">
    <property type="entry name" value="UDP-Glc/GDP-Man_DH_C_sf"/>
</dbReference>
<dbReference type="PROSITE" id="PS51257">
    <property type="entry name" value="PROKAR_LIPOPROTEIN"/>
    <property type="match status" value="1"/>
</dbReference>
<dbReference type="SUPFAM" id="SSF52413">
    <property type="entry name" value="UDP-glucose/GDP-mannose dehydrogenase C-terminal domain"/>
    <property type="match status" value="1"/>
</dbReference>
<dbReference type="Pfam" id="PF03721">
    <property type="entry name" value="UDPG_MGDP_dh_N"/>
    <property type="match status" value="1"/>
</dbReference>
<evidence type="ECO:0000256" key="5">
    <source>
        <dbReference type="ARBA" id="ARBA00023002"/>
    </source>
</evidence>
<dbReference type="GO" id="GO:0006065">
    <property type="term" value="P:UDP-glucuronate biosynthetic process"/>
    <property type="evidence" value="ECO:0007669"/>
    <property type="project" value="UniProtKB-UniPathway"/>
</dbReference>
<comment type="pathway">
    <text evidence="1">Nucleotide-sugar biosynthesis; UDP-alpha-D-glucuronate biosynthesis; UDP-alpha-D-glucuronate from UDP-alpha-D-glucose: step 1/1.</text>
</comment>
<dbReference type="InterPro" id="IPR014027">
    <property type="entry name" value="UDP-Glc/GDP-Man_DH_C"/>
</dbReference>
<dbReference type="GO" id="GO:0003979">
    <property type="term" value="F:UDP-glucose 6-dehydrogenase activity"/>
    <property type="evidence" value="ECO:0007669"/>
    <property type="project" value="UniProtKB-EC"/>
</dbReference>
<evidence type="ECO:0000256" key="9">
    <source>
        <dbReference type="PIRSR" id="PIRSR500134-1"/>
    </source>
</evidence>
<dbReference type="SUPFAM" id="SSF51735">
    <property type="entry name" value="NAD(P)-binding Rossmann-fold domains"/>
    <property type="match status" value="1"/>
</dbReference>
<dbReference type="InterPro" id="IPR001732">
    <property type="entry name" value="UDP-Glc/GDP-Man_DH_N"/>
</dbReference>
<feature type="binding site" evidence="10">
    <location>
        <begin position="256"/>
        <end position="260"/>
    </location>
    <ligand>
        <name>substrate</name>
    </ligand>
</feature>
<evidence type="ECO:0000256" key="7">
    <source>
        <dbReference type="ARBA" id="ARBA00047473"/>
    </source>
</evidence>
<evidence type="ECO:0000256" key="6">
    <source>
        <dbReference type="ARBA" id="ARBA00023027"/>
    </source>
</evidence>
<dbReference type="NCBIfam" id="TIGR03026">
    <property type="entry name" value="NDP-sugDHase"/>
    <property type="match status" value="1"/>
</dbReference>
<organism evidence="13">
    <name type="scientific">uncultured Acetobacteraceae bacterium</name>
    <dbReference type="NCBI Taxonomy" id="169975"/>
    <lineage>
        <taxon>Bacteria</taxon>
        <taxon>Pseudomonadati</taxon>
        <taxon>Pseudomonadota</taxon>
        <taxon>Alphaproteobacteria</taxon>
        <taxon>Acetobacterales</taxon>
        <taxon>Acetobacteraceae</taxon>
        <taxon>environmental samples</taxon>
    </lineage>
</organism>
<comment type="catalytic activity">
    <reaction evidence="7 8">
        <text>UDP-alpha-D-glucose + 2 NAD(+) + H2O = UDP-alpha-D-glucuronate + 2 NADH + 3 H(+)</text>
        <dbReference type="Rhea" id="RHEA:23596"/>
        <dbReference type="ChEBI" id="CHEBI:15377"/>
        <dbReference type="ChEBI" id="CHEBI:15378"/>
        <dbReference type="ChEBI" id="CHEBI:57540"/>
        <dbReference type="ChEBI" id="CHEBI:57945"/>
        <dbReference type="ChEBI" id="CHEBI:58052"/>
        <dbReference type="ChEBI" id="CHEBI:58885"/>
        <dbReference type="EC" id="1.1.1.22"/>
    </reaction>
</comment>
<dbReference type="PIRSF" id="PIRSF000124">
    <property type="entry name" value="UDPglc_GDPman_dh"/>
    <property type="match status" value="1"/>
</dbReference>
<feature type="binding site" evidence="11">
    <location>
        <position position="35"/>
    </location>
    <ligand>
        <name>NAD(+)</name>
        <dbReference type="ChEBI" id="CHEBI:57540"/>
    </ligand>
</feature>
<feature type="binding site" evidence="11">
    <location>
        <position position="270"/>
    </location>
    <ligand>
        <name>NAD(+)</name>
        <dbReference type="ChEBI" id="CHEBI:57540"/>
    </ligand>
</feature>
<feature type="domain" description="UDP-glucose/GDP-mannose dehydrogenase C-terminal" evidence="12">
    <location>
        <begin position="321"/>
        <end position="423"/>
    </location>
</feature>